<comment type="cofactor">
    <cofactor evidence="1 12 13 15">
        <name>FMN</name>
        <dbReference type="ChEBI" id="CHEBI:58210"/>
    </cofactor>
</comment>
<keyword evidence="3 12" id="KW-0820">tRNA-binding</keyword>
<feature type="binding site" evidence="12">
    <location>
        <begin position="203"/>
        <end position="205"/>
    </location>
    <ligand>
        <name>FMN</name>
        <dbReference type="ChEBI" id="CHEBI:58210"/>
    </ligand>
</feature>
<evidence type="ECO:0000256" key="10">
    <source>
        <dbReference type="ARBA" id="ARBA00048205"/>
    </source>
</evidence>
<evidence type="ECO:0000259" key="16">
    <source>
        <dbReference type="Pfam" id="PF01207"/>
    </source>
</evidence>
<evidence type="ECO:0000256" key="12">
    <source>
        <dbReference type="HAMAP-Rule" id="MF_02042"/>
    </source>
</evidence>
<dbReference type="InterPro" id="IPR032887">
    <property type="entry name" value="DusB"/>
</dbReference>
<keyword evidence="9 12" id="KW-0560">Oxidoreductase</keyword>
<evidence type="ECO:0000256" key="1">
    <source>
        <dbReference type="ARBA" id="ARBA00001917"/>
    </source>
</evidence>
<evidence type="ECO:0000256" key="8">
    <source>
        <dbReference type="ARBA" id="ARBA00022884"/>
    </source>
</evidence>
<evidence type="ECO:0000256" key="14">
    <source>
        <dbReference type="PIRSR" id="PIRSR006621-1"/>
    </source>
</evidence>
<proteinExistence type="inferred from homology"/>
<sequence>MPALNIGTVRLANNLILAPMAGISDRPFRELCRHFGAGMAVAEMVTSDTRLWDSRKSSLRLVNDDDQEPRSIQIAGSEPEQMAEAARGCVALGAQIIDINMGCPAKKVCNKAAGSALLKDELLVAQILHAVVTAVTVPVTLKIRTGWDTENRNALRIARIAEQEGIQALAIHGRTRAERFNGVAEYDTIAAVKQAIGIPVLANGDIDSPQKARFVLEHTGADGLLIGRAARGRPWLFREMGHYLASGELLPPLPLGEMQETLTLHLARMHAFYGPVMGVRIARKHLAWYLQWLPDTGAFRSRFNSLDNSGLQLQAVNELFERLHAQGIEHAA</sequence>
<dbReference type="Gene3D" id="1.10.1200.80">
    <property type="entry name" value="Putative flavin oxidoreducatase, domain 2"/>
    <property type="match status" value="1"/>
</dbReference>
<dbReference type="Gene3D" id="3.20.20.70">
    <property type="entry name" value="Aldolase class I"/>
    <property type="match status" value="1"/>
</dbReference>
<gene>
    <name evidence="12" type="primary">dusB</name>
    <name evidence="17" type="ORF">DFQ45_103113</name>
</gene>
<dbReference type="AlphaFoldDB" id="A0A4V3D572"/>
<dbReference type="GO" id="GO:0010181">
    <property type="term" value="F:FMN binding"/>
    <property type="evidence" value="ECO:0007669"/>
    <property type="project" value="UniProtKB-UniRule"/>
</dbReference>
<comment type="catalytic activity">
    <reaction evidence="10 12">
        <text>a 5,6-dihydrouridine in tRNA + NADP(+) = a uridine in tRNA + NADPH + H(+)</text>
        <dbReference type="Rhea" id="RHEA:23624"/>
        <dbReference type="Rhea" id="RHEA-COMP:13339"/>
        <dbReference type="Rhea" id="RHEA-COMP:13887"/>
        <dbReference type="ChEBI" id="CHEBI:15378"/>
        <dbReference type="ChEBI" id="CHEBI:57783"/>
        <dbReference type="ChEBI" id="CHEBI:58349"/>
        <dbReference type="ChEBI" id="CHEBI:65315"/>
        <dbReference type="ChEBI" id="CHEBI:74443"/>
    </reaction>
</comment>
<dbReference type="InterPro" id="IPR004652">
    <property type="entry name" value="DusB-like"/>
</dbReference>
<feature type="binding site" evidence="15">
    <location>
        <position position="172"/>
    </location>
    <ligand>
        <name>FMN</name>
        <dbReference type="ChEBI" id="CHEBI:58210"/>
    </ligand>
</feature>
<evidence type="ECO:0000256" key="13">
    <source>
        <dbReference type="PIRNR" id="PIRNR006621"/>
    </source>
</evidence>
<keyword evidence="6 12" id="KW-0819">tRNA processing</keyword>
<evidence type="ECO:0000313" key="17">
    <source>
        <dbReference type="EMBL" id="TDQ38947.1"/>
    </source>
</evidence>
<feature type="binding site" evidence="12 15">
    <location>
        <begin position="19"/>
        <end position="21"/>
    </location>
    <ligand>
        <name>FMN</name>
        <dbReference type="ChEBI" id="CHEBI:58210"/>
    </ligand>
</feature>
<dbReference type="HAMAP" id="MF_02042">
    <property type="entry name" value="DusB_subfam"/>
    <property type="match status" value="1"/>
</dbReference>
<dbReference type="GO" id="GO:0000049">
    <property type="term" value="F:tRNA binding"/>
    <property type="evidence" value="ECO:0007669"/>
    <property type="project" value="UniProtKB-UniRule"/>
</dbReference>
<dbReference type="GO" id="GO:0050660">
    <property type="term" value="F:flavin adenine dinucleotide binding"/>
    <property type="evidence" value="ECO:0007669"/>
    <property type="project" value="InterPro"/>
</dbReference>
<evidence type="ECO:0000256" key="4">
    <source>
        <dbReference type="ARBA" id="ARBA00022630"/>
    </source>
</evidence>
<evidence type="ECO:0000256" key="2">
    <source>
        <dbReference type="ARBA" id="ARBA00002790"/>
    </source>
</evidence>
<name>A0A4V3D572_9GAMM</name>
<feature type="binding site" evidence="12 15">
    <location>
        <position position="142"/>
    </location>
    <ligand>
        <name>FMN</name>
        <dbReference type="ChEBI" id="CHEBI:58210"/>
    </ligand>
</feature>
<evidence type="ECO:0000256" key="6">
    <source>
        <dbReference type="ARBA" id="ARBA00022694"/>
    </source>
</evidence>
<dbReference type="PIRSF" id="PIRSF006621">
    <property type="entry name" value="Dus"/>
    <property type="match status" value="1"/>
</dbReference>
<dbReference type="GO" id="GO:0017150">
    <property type="term" value="F:tRNA dihydrouridine synthase activity"/>
    <property type="evidence" value="ECO:0007669"/>
    <property type="project" value="UniProtKB-UniRule"/>
</dbReference>
<evidence type="ECO:0000256" key="5">
    <source>
        <dbReference type="ARBA" id="ARBA00022643"/>
    </source>
</evidence>
<comment type="similarity">
    <text evidence="13">Belongs to the dus family.</text>
</comment>
<keyword evidence="5 12" id="KW-0288">FMN</keyword>
<dbReference type="Proteomes" id="UP000294575">
    <property type="component" value="Unassembled WGS sequence"/>
</dbReference>
<feature type="domain" description="DUS-like FMN-binding" evidence="16">
    <location>
        <begin position="16"/>
        <end position="317"/>
    </location>
</feature>
<keyword evidence="7 12" id="KW-0521">NADP</keyword>
<evidence type="ECO:0000256" key="9">
    <source>
        <dbReference type="ARBA" id="ARBA00023002"/>
    </source>
</evidence>
<feature type="binding site" evidence="12 15">
    <location>
        <begin position="227"/>
        <end position="228"/>
    </location>
    <ligand>
        <name>FMN</name>
        <dbReference type="ChEBI" id="CHEBI:58210"/>
    </ligand>
</feature>
<protein>
    <recommendedName>
        <fullName evidence="12">tRNA-dihydrouridine synthase B</fullName>
        <ecNumber evidence="12">1.3.1.-</ecNumber>
    </recommendedName>
</protein>
<dbReference type="PANTHER" id="PTHR45846:SF1">
    <property type="entry name" value="TRNA-DIHYDROURIDINE(47) SYNTHASE [NAD(P)(+)]-LIKE"/>
    <property type="match status" value="1"/>
</dbReference>
<dbReference type="OrthoDB" id="9764501at2"/>
<dbReference type="RefSeq" id="WP_101497741.1">
    <property type="nucleotide sequence ID" value="NZ_LNJZ01000009.1"/>
</dbReference>
<dbReference type="InterPro" id="IPR001269">
    <property type="entry name" value="DUS_fam"/>
</dbReference>
<evidence type="ECO:0000256" key="7">
    <source>
        <dbReference type="ARBA" id="ARBA00022857"/>
    </source>
</evidence>
<feature type="active site" description="Proton donor" evidence="12 14">
    <location>
        <position position="103"/>
    </location>
</feature>
<keyword evidence="8 12" id="KW-0694">RNA-binding</keyword>
<dbReference type="EC" id="1.3.1.-" evidence="12"/>
<accession>A0A4V3D572</accession>
<dbReference type="CDD" id="cd02801">
    <property type="entry name" value="DUS_like_FMN"/>
    <property type="match status" value="1"/>
</dbReference>
<reference evidence="17 18" key="1">
    <citation type="submission" date="2019-03" db="EMBL/GenBank/DDBJ databases">
        <title>Genomic Encyclopedia of Type Strains, Phase IV (KMG-IV): sequencing the most valuable type-strain genomes for metagenomic binning, comparative biology and taxonomic classification.</title>
        <authorList>
            <person name="Goeker M."/>
        </authorList>
    </citation>
    <scope>NUCLEOTIDE SEQUENCE [LARGE SCALE GENOMIC DNA]</scope>
    <source>
        <strain evidence="17 18">DSM 28679</strain>
    </source>
</reference>
<evidence type="ECO:0000313" key="18">
    <source>
        <dbReference type="Proteomes" id="UP000294575"/>
    </source>
</evidence>
<dbReference type="InterPro" id="IPR024036">
    <property type="entry name" value="tRNA-dHydroUridine_Synthase_C"/>
</dbReference>
<dbReference type="SUPFAM" id="SSF51395">
    <property type="entry name" value="FMN-linked oxidoreductases"/>
    <property type="match status" value="1"/>
</dbReference>
<evidence type="ECO:0000256" key="15">
    <source>
        <dbReference type="PIRSR" id="PIRSR006621-2"/>
    </source>
</evidence>
<keyword evidence="18" id="KW-1185">Reference proteome</keyword>
<keyword evidence="15" id="KW-0547">Nucleotide-binding</keyword>
<comment type="catalytic activity">
    <reaction evidence="11 12">
        <text>a 5,6-dihydrouridine in tRNA + NAD(+) = a uridine in tRNA + NADH + H(+)</text>
        <dbReference type="Rhea" id="RHEA:54452"/>
        <dbReference type="Rhea" id="RHEA-COMP:13339"/>
        <dbReference type="Rhea" id="RHEA-COMP:13887"/>
        <dbReference type="ChEBI" id="CHEBI:15378"/>
        <dbReference type="ChEBI" id="CHEBI:57540"/>
        <dbReference type="ChEBI" id="CHEBI:57945"/>
        <dbReference type="ChEBI" id="CHEBI:65315"/>
        <dbReference type="ChEBI" id="CHEBI:74443"/>
    </reaction>
</comment>
<dbReference type="PROSITE" id="PS01136">
    <property type="entry name" value="UPF0034"/>
    <property type="match status" value="1"/>
</dbReference>
<dbReference type="Pfam" id="PF01207">
    <property type="entry name" value="Dus"/>
    <property type="match status" value="1"/>
</dbReference>
<dbReference type="PANTHER" id="PTHR45846">
    <property type="entry name" value="TRNA-DIHYDROURIDINE(47) SYNTHASE [NAD(P)(+)]-LIKE"/>
    <property type="match status" value="1"/>
</dbReference>
<dbReference type="InterPro" id="IPR035587">
    <property type="entry name" value="DUS-like_FMN-bd"/>
</dbReference>
<evidence type="ECO:0000256" key="3">
    <source>
        <dbReference type="ARBA" id="ARBA00022555"/>
    </source>
</evidence>
<comment type="function">
    <text evidence="2 12 13">Catalyzes the synthesis of 5,6-dihydrouridine (D), a modified base found in the D-loop of most tRNAs, via the reduction of the C5-C6 double bond in target uridines.</text>
</comment>
<feature type="binding site" evidence="12 15">
    <location>
        <position position="73"/>
    </location>
    <ligand>
        <name>FMN</name>
        <dbReference type="ChEBI" id="CHEBI:58210"/>
    </ligand>
</feature>
<comment type="similarity">
    <text evidence="12">Belongs to the Dus family. DusB subfamily.</text>
</comment>
<dbReference type="NCBIfam" id="TIGR00737">
    <property type="entry name" value="nifR3_yhdG"/>
    <property type="match status" value="1"/>
</dbReference>
<dbReference type="InterPro" id="IPR013785">
    <property type="entry name" value="Aldolase_TIM"/>
</dbReference>
<dbReference type="InterPro" id="IPR018517">
    <property type="entry name" value="tRNA_hU_synthase_CS"/>
</dbReference>
<organism evidence="17 18">
    <name type="scientific">Thiopseudomonas denitrificans</name>
    <dbReference type="NCBI Taxonomy" id="1501432"/>
    <lineage>
        <taxon>Bacteria</taxon>
        <taxon>Pseudomonadati</taxon>
        <taxon>Pseudomonadota</taxon>
        <taxon>Gammaproteobacteria</taxon>
        <taxon>Pseudomonadales</taxon>
        <taxon>Pseudomonadaceae</taxon>
        <taxon>Thiopseudomonas</taxon>
    </lineage>
</organism>
<evidence type="ECO:0000256" key="11">
    <source>
        <dbReference type="ARBA" id="ARBA00048802"/>
    </source>
</evidence>
<keyword evidence="4 12" id="KW-0285">Flavoprotein</keyword>
<comment type="caution">
    <text evidence="17">The sequence shown here is derived from an EMBL/GenBank/DDBJ whole genome shotgun (WGS) entry which is preliminary data.</text>
</comment>
<dbReference type="EMBL" id="SNYK01000003">
    <property type="protein sequence ID" value="TDQ38947.1"/>
    <property type="molecule type" value="Genomic_DNA"/>
</dbReference>